<dbReference type="SMART" id="SM00387">
    <property type="entry name" value="HATPase_c"/>
    <property type="match status" value="1"/>
</dbReference>
<keyword evidence="16" id="KW-1185">Reference proteome</keyword>
<dbReference type="SUPFAM" id="SSF55874">
    <property type="entry name" value="ATPase domain of HSP90 chaperone/DNA topoisomerase II/histidine kinase"/>
    <property type="match status" value="1"/>
</dbReference>
<evidence type="ECO:0000256" key="8">
    <source>
        <dbReference type="ARBA" id="ARBA00022777"/>
    </source>
</evidence>
<keyword evidence="4" id="KW-0597">Phosphoprotein</keyword>
<evidence type="ECO:0000256" key="11">
    <source>
        <dbReference type="ARBA" id="ARBA00023012"/>
    </source>
</evidence>
<dbReference type="Pfam" id="PF02518">
    <property type="entry name" value="HATPase_c"/>
    <property type="match status" value="1"/>
</dbReference>
<dbReference type="EMBL" id="RAXV01000018">
    <property type="protein sequence ID" value="RKG31054.1"/>
    <property type="molecule type" value="Genomic_DNA"/>
</dbReference>
<keyword evidence="6 13" id="KW-0812">Transmembrane</keyword>
<dbReference type="Gene3D" id="1.10.287.130">
    <property type="match status" value="1"/>
</dbReference>
<keyword evidence="7" id="KW-0547">Nucleotide-binding</keyword>
<dbReference type="PANTHER" id="PTHR45436">
    <property type="entry name" value="SENSOR HISTIDINE KINASE YKOH"/>
    <property type="match status" value="1"/>
</dbReference>
<dbReference type="SUPFAM" id="SSF47384">
    <property type="entry name" value="Homodimeric domain of signal transducing histidine kinase"/>
    <property type="match status" value="1"/>
</dbReference>
<feature type="transmembrane region" description="Helical" evidence="13">
    <location>
        <begin position="151"/>
        <end position="173"/>
    </location>
</feature>
<dbReference type="AlphaFoldDB" id="A0A3A8EM66"/>
<evidence type="ECO:0000256" key="10">
    <source>
        <dbReference type="ARBA" id="ARBA00022989"/>
    </source>
</evidence>
<comment type="subcellular location">
    <subcellularLocation>
        <location evidence="2">Membrane</location>
        <topology evidence="2">Multi-pass membrane protein</topology>
    </subcellularLocation>
</comment>
<evidence type="ECO:0000256" key="9">
    <source>
        <dbReference type="ARBA" id="ARBA00022840"/>
    </source>
</evidence>
<evidence type="ECO:0000256" key="13">
    <source>
        <dbReference type="SAM" id="Phobius"/>
    </source>
</evidence>
<comment type="catalytic activity">
    <reaction evidence="1">
        <text>ATP + protein L-histidine = ADP + protein N-phospho-L-histidine.</text>
        <dbReference type="EC" id="2.7.13.3"/>
    </reaction>
</comment>
<dbReference type="OrthoDB" id="9809766at2"/>
<sequence>MSQTISLQRKLIKTSLLSSVAAGLLALALLLGWMVVQTMQVQDELMDEVADMLLAANIHEQSDKQVDQLSESFDLSYQLKSGGQLLAQSEHDDQHVAQYFIQLQSKDSGYSFLWQNGHLWRAYVQHEADENMQVYVLQPVSERFEVILNSLLSYSGILLLLWFLQWGFLHILIKREFKVIHQFSQKIAQKHAADLSPIRAEATEMSELQPIRLQLNSLMQRLDQALTAEQRFTADASHELRSPLSAIQLRLQVLKRKYSGHPQLAQEMNSIQQDVTRGTKVLENLLLLARLDPSNAAELPKEMVDIQALSLKLRNEYASQAEEKNISFECDIAAGQLFANKELIQICLRNLIDNALRYTEAQGKIVIRSWAEQQQVIWQIENTGQGLTDEVIERLGERFYRVLGTQVRGNGLGLSICKKIVQLHLGTLLFAQSELGGLKVTIKI</sequence>
<dbReference type="GO" id="GO:0005886">
    <property type="term" value="C:plasma membrane"/>
    <property type="evidence" value="ECO:0007669"/>
    <property type="project" value="TreeGrafter"/>
</dbReference>
<dbReference type="InterPro" id="IPR050428">
    <property type="entry name" value="TCS_sensor_his_kinase"/>
</dbReference>
<evidence type="ECO:0000256" key="2">
    <source>
        <dbReference type="ARBA" id="ARBA00004141"/>
    </source>
</evidence>
<evidence type="ECO:0000256" key="12">
    <source>
        <dbReference type="ARBA" id="ARBA00023136"/>
    </source>
</evidence>
<keyword evidence="8 15" id="KW-0418">Kinase</keyword>
<dbReference type="CDD" id="cd00082">
    <property type="entry name" value="HisKA"/>
    <property type="match status" value="1"/>
</dbReference>
<dbReference type="InterPro" id="IPR003661">
    <property type="entry name" value="HisK_dim/P_dom"/>
</dbReference>
<evidence type="ECO:0000256" key="6">
    <source>
        <dbReference type="ARBA" id="ARBA00022692"/>
    </source>
</evidence>
<evidence type="ECO:0000256" key="4">
    <source>
        <dbReference type="ARBA" id="ARBA00022553"/>
    </source>
</evidence>
<dbReference type="GO" id="GO:0000155">
    <property type="term" value="F:phosphorelay sensor kinase activity"/>
    <property type="evidence" value="ECO:0007669"/>
    <property type="project" value="InterPro"/>
</dbReference>
<evidence type="ECO:0000259" key="14">
    <source>
        <dbReference type="PROSITE" id="PS50109"/>
    </source>
</evidence>
<feature type="transmembrane region" description="Helical" evidence="13">
    <location>
        <begin position="16"/>
        <end position="36"/>
    </location>
</feature>
<keyword evidence="5" id="KW-0808">Transferase</keyword>
<dbReference type="InterPro" id="IPR004358">
    <property type="entry name" value="Sig_transdc_His_kin-like_C"/>
</dbReference>
<dbReference type="InterPro" id="IPR036097">
    <property type="entry name" value="HisK_dim/P_sf"/>
</dbReference>
<evidence type="ECO:0000256" key="1">
    <source>
        <dbReference type="ARBA" id="ARBA00000085"/>
    </source>
</evidence>
<feature type="domain" description="Histidine kinase" evidence="14">
    <location>
        <begin position="235"/>
        <end position="444"/>
    </location>
</feature>
<evidence type="ECO:0000313" key="15">
    <source>
        <dbReference type="EMBL" id="RKG31054.1"/>
    </source>
</evidence>
<dbReference type="InterPro" id="IPR036890">
    <property type="entry name" value="HATPase_C_sf"/>
</dbReference>
<evidence type="ECO:0000256" key="7">
    <source>
        <dbReference type="ARBA" id="ARBA00022741"/>
    </source>
</evidence>
<proteinExistence type="predicted"/>
<protein>
    <recommendedName>
        <fullName evidence="3">histidine kinase</fullName>
        <ecNumber evidence="3">2.7.13.3</ecNumber>
    </recommendedName>
</protein>
<dbReference type="Gene3D" id="3.30.565.10">
    <property type="entry name" value="Histidine kinase-like ATPase, C-terminal domain"/>
    <property type="match status" value="1"/>
</dbReference>
<accession>A0A3A8EM66</accession>
<dbReference type="PRINTS" id="PR00344">
    <property type="entry name" value="BCTRLSENSOR"/>
</dbReference>
<dbReference type="PANTHER" id="PTHR45436:SF14">
    <property type="entry name" value="SENSOR PROTEIN QSEC"/>
    <property type="match status" value="1"/>
</dbReference>
<dbReference type="EC" id="2.7.13.3" evidence="3"/>
<organism evidence="15 16">
    <name type="scientific">Acinetobacter tianfuensis</name>
    <dbReference type="NCBI Taxonomy" id="2419603"/>
    <lineage>
        <taxon>Bacteria</taxon>
        <taxon>Pseudomonadati</taxon>
        <taxon>Pseudomonadota</taxon>
        <taxon>Gammaproteobacteria</taxon>
        <taxon>Moraxellales</taxon>
        <taxon>Moraxellaceae</taxon>
        <taxon>Acinetobacter</taxon>
    </lineage>
</organism>
<dbReference type="Proteomes" id="UP000282388">
    <property type="component" value="Unassembled WGS sequence"/>
</dbReference>
<keyword evidence="12 13" id="KW-0472">Membrane</keyword>
<dbReference type="Pfam" id="PF00512">
    <property type="entry name" value="HisKA"/>
    <property type="match status" value="1"/>
</dbReference>
<name>A0A3A8EM66_9GAMM</name>
<evidence type="ECO:0000313" key="16">
    <source>
        <dbReference type="Proteomes" id="UP000282388"/>
    </source>
</evidence>
<keyword evidence="10 13" id="KW-1133">Transmembrane helix</keyword>
<evidence type="ECO:0000256" key="5">
    <source>
        <dbReference type="ARBA" id="ARBA00022679"/>
    </source>
</evidence>
<reference evidence="15 16" key="1">
    <citation type="submission" date="2018-09" db="EMBL/GenBank/DDBJ databases">
        <title>The draft genome of Acinetobacter spp. strains.</title>
        <authorList>
            <person name="Qin J."/>
            <person name="Feng Y."/>
            <person name="Zong Z."/>
        </authorList>
    </citation>
    <scope>NUCLEOTIDE SEQUENCE [LARGE SCALE GENOMIC DNA]</scope>
    <source>
        <strain evidence="15 16">WCHAc060012</strain>
    </source>
</reference>
<keyword evidence="9" id="KW-0067">ATP-binding</keyword>
<evidence type="ECO:0000256" key="3">
    <source>
        <dbReference type="ARBA" id="ARBA00012438"/>
    </source>
</evidence>
<gene>
    <name evidence="15" type="ORF">D7V32_09215</name>
</gene>
<dbReference type="GO" id="GO:0005524">
    <property type="term" value="F:ATP binding"/>
    <property type="evidence" value="ECO:0007669"/>
    <property type="project" value="UniProtKB-KW"/>
</dbReference>
<dbReference type="PROSITE" id="PS50109">
    <property type="entry name" value="HIS_KIN"/>
    <property type="match status" value="1"/>
</dbReference>
<comment type="caution">
    <text evidence="15">The sequence shown here is derived from an EMBL/GenBank/DDBJ whole genome shotgun (WGS) entry which is preliminary data.</text>
</comment>
<dbReference type="InterPro" id="IPR005467">
    <property type="entry name" value="His_kinase_dom"/>
</dbReference>
<dbReference type="InterPro" id="IPR003594">
    <property type="entry name" value="HATPase_dom"/>
</dbReference>
<dbReference type="RefSeq" id="WP_120402594.1">
    <property type="nucleotide sequence ID" value="NZ_RAXV01000018.1"/>
</dbReference>
<dbReference type="SMART" id="SM00388">
    <property type="entry name" value="HisKA"/>
    <property type="match status" value="1"/>
</dbReference>
<keyword evidence="11" id="KW-0902">Two-component regulatory system</keyword>